<accession>A0A6N6N602</accession>
<feature type="transmembrane region" description="Helical" evidence="6">
    <location>
        <begin position="323"/>
        <end position="348"/>
    </location>
</feature>
<evidence type="ECO:0000256" key="6">
    <source>
        <dbReference type="SAM" id="Phobius"/>
    </source>
</evidence>
<evidence type="ECO:0000256" key="5">
    <source>
        <dbReference type="ARBA" id="ARBA00023136"/>
    </source>
</evidence>
<evidence type="ECO:0000313" key="9">
    <source>
        <dbReference type="Proteomes" id="UP000438699"/>
    </source>
</evidence>
<dbReference type="CDD" id="cd17485">
    <property type="entry name" value="MFS_MFSD3"/>
    <property type="match status" value="1"/>
</dbReference>
<feature type="transmembrane region" description="Helical" evidence="6">
    <location>
        <begin position="115"/>
        <end position="136"/>
    </location>
</feature>
<dbReference type="Pfam" id="PF07690">
    <property type="entry name" value="MFS_1"/>
    <property type="match status" value="1"/>
</dbReference>
<keyword evidence="9" id="KW-1185">Reference proteome</keyword>
<feature type="transmembrane region" description="Helical" evidence="6">
    <location>
        <begin position="21"/>
        <end position="47"/>
    </location>
</feature>
<evidence type="ECO:0000256" key="1">
    <source>
        <dbReference type="ARBA" id="ARBA00004141"/>
    </source>
</evidence>
<dbReference type="GO" id="GO:0016020">
    <property type="term" value="C:membrane"/>
    <property type="evidence" value="ECO:0007669"/>
    <property type="project" value="UniProtKB-SubCell"/>
</dbReference>
<dbReference type="GO" id="GO:0022857">
    <property type="term" value="F:transmembrane transporter activity"/>
    <property type="evidence" value="ECO:0007669"/>
    <property type="project" value="InterPro"/>
</dbReference>
<evidence type="ECO:0000256" key="2">
    <source>
        <dbReference type="ARBA" id="ARBA00022448"/>
    </source>
</evidence>
<protein>
    <submittedName>
        <fullName evidence="8">MFS transporter</fullName>
    </submittedName>
</protein>
<dbReference type="SUPFAM" id="SSF103473">
    <property type="entry name" value="MFS general substrate transporter"/>
    <property type="match status" value="1"/>
</dbReference>
<dbReference type="AlphaFoldDB" id="A0A6N6N602"/>
<keyword evidence="3 6" id="KW-0812">Transmembrane</keyword>
<dbReference type="OrthoDB" id="9787815at2"/>
<feature type="transmembrane region" description="Helical" evidence="6">
    <location>
        <begin position="88"/>
        <end position="109"/>
    </location>
</feature>
<dbReference type="InterPro" id="IPR020846">
    <property type="entry name" value="MFS_dom"/>
</dbReference>
<dbReference type="InterPro" id="IPR004752">
    <property type="entry name" value="AmpG_permease/AT-1"/>
</dbReference>
<feature type="transmembrane region" description="Helical" evidence="6">
    <location>
        <begin position="360"/>
        <end position="381"/>
    </location>
</feature>
<keyword evidence="4 6" id="KW-1133">Transmembrane helix</keyword>
<evidence type="ECO:0000313" key="8">
    <source>
        <dbReference type="EMBL" id="KAB1443178.1"/>
    </source>
</evidence>
<feature type="transmembrane region" description="Helical" evidence="6">
    <location>
        <begin position="157"/>
        <end position="178"/>
    </location>
</feature>
<evidence type="ECO:0000256" key="3">
    <source>
        <dbReference type="ARBA" id="ARBA00022692"/>
    </source>
</evidence>
<dbReference type="PANTHER" id="PTHR12778">
    <property type="entry name" value="SOLUTE CARRIER FAMILY 33 ACETYL-COA TRANSPORTER -RELATED"/>
    <property type="match status" value="1"/>
</dbReference>
<keyword evidence="5 6" id="KW-0472">Membrane</keyword>
<evidence type="ECO:0000259" key="7">
    <source>
        <dbReference type="PROSITE" id="PS50850"/>
    </source>
</evidence>
<gene>
    <name evidence="8" type="ORF">F8A88_02625</name>
</gene>
<feature type="transmembrane region" description="Helical" evidence="6">
    <location>
        <begin position="53"/>
        <end position="76"/>
    </location>
</feature>
<evidence type="ECO:0000256" key="4">
    <source>
        <dbReference type="ARBA" id="ARBA00022989"/>
    </source>
</evidence>
<dbReference type="InterPro" id="IPR011701">
    <property type="entry name" value="MFS"/>
</dbReference>
<reference evidence="8 9" key="1">
    <citation type="journal article" date="2017" name="Int. J. Syst. Evol. Microbiol.">
        <title>Desulfovibrio senegalensis sp. nov., a mesophilic sulfate reducer isolated from marine sediment.</title>
        <authorList>
            <person name="Thioye A."/>
            <person name="Gam Z.B.A."/>
            <person name="Mbengue M."/>
            <person name="Cayol J.L."/>
            <person name="Joseph-Bartoli M."/>
            <person name="Toure-Kane C."/>
            <person name="Labat M."/>
        </authorList>
    </citation>
    <scope>NUCLEOTIDE SEQUENCE [LARGE SCALE GENOMIC DNA]</scope>
    <source>
        <strain evidence="8 9">DSM 101509</strain>
    </source>
</reference>
<keyword evidence="2" id="KW-0813">Transport</keyword>
<name>A0A6N6N602_9BACT</name>
<dbReference type="EMBL" id="WAIE01000001">
    <property type="protein sequence ID" value="KAB1443178.1"/>
    <property type="molecule type" value="Genomic_DNA"/>
</dbReference>
<feature type="transmembrane region" description="Helical" evidence="6">
    <location>
        <begin position="266"/>
        <end position="287"/>
    </location>
</feature>
<feature type="transmembrane region" description="Helical" evidence="6">
    <location>
        <begin position="229"/>
        <end position="250"/>
    </location>
</feature>
<dbReference type="InterPro" id="IPR036259">
    <property type="entry name" value="MFS_trans_sf"/>
</dbReference>
<feature type="transmembrane region" description="Helical" evidence="6">
    <location>
        <begin position="184"/>
        <end position="201"/>
    </location>
</feature>
<feature type="transmembrane region" description="Helical" evidence="6">
    <location>
        <begin position="387"/>
        <end position="408"/>
    </location>
</feature>
<feature type="domain" description="Major facilitator superfamily (MFS) profile" evidence="7">
    <location>
        <begin position="19"/>
        <end position="412"/>
    </location>
</feature>
<sequence>MLVPKGMLERMQLAGQEQRSKAGLLAGLYTTQTLGLAFVTTAVPVILRQAGAGLDVISLVFVLGICWSFKFLWAPLIDRYGSGRLGHYRGWIVLLQLLMILATVSAAFFPPGTHLQALAVLLVLISFFSATQDIAADGLSVTILRPEERALGCSIQSAGNMLGFLIGGGVVLLVYQWLGWRVCLFALAVGMALPLWGISRYHEPQSSAVAKGGKCDFSVLLRFFKRPGILHWIAIVLVFRINGQISYWLLSTYLVDLGWSLERIGFVLNIVGLLLGMGGSIFGGVLVERCGRRTAMLATQFMGLLGTVGFIVLLQGAAESISLAVYAVLVLSMIGFGLSFTVVFTVIMDKCDPASAATDFTLQWSLGGLSSMAVAGVSMALAEYVGYTWVLCASVVIAIGALALIWAYDGFEKV</sequence>
<organism evidence="8 9">
    <name type="scientific">Pseudodesulfovibrio senegalensis</name>
    <dbReference type="NCBI Taxonomy" id="1721087"/>
    <lineage>
        <taxon>Bacteria</taxon>
        <taxon>Pseudomonadati</taxon>
        <taxon>Thermodesulfobacteriota</taxon>
        <taxon>Desulfovibrionia</taxon>
        <taxon>Desulfovibrionales</taxon>
        <taxon>Desulfovibrionaceae</taxon>
    </lineage>
</organism>
<feature type="transmembrane region" description="Helical" evidence="6">
    <location>
        <begin position="294"/>
        <end position="317"/>
    </location>
</feature>
<comment type="caution">
    <text evidence="8">The sequence shown here is derived from an EMBL/GenBank/DDBJ whole genome shotgun (WGS) entry which is preliminary data.</text>
</comment>
<proteinExistence type="predicted"/>
<comment type="subcellular location">
    <subcellularLocation>
        <location evidence="1">Membrane</location>
        <topology evidence="1">Multi-pass membrane protein</topology>
    </subcellularLocation>
</comment>
<dbReference type="Proteomes" id="UP000438699">
    <property type="component" value="Unassembled WGS sequence"/>
</dbReference>
<dbReference type="PROSITE" id="PS50850">
    <property type="entry name" value="MFS"/>
    <property type="match status" value="1"/>
</dbReference>
<dbReference type="RefSeq" id="WP_151149510.1">
    <property type="nucleotide sequence ID" value="NZ_WAIE01000001.1"/>
</dbReference>
<dbReference type="Gene3D" id="1.20.1250.20">
    <property type="entry name" value="MFS general substrate transporter like domains"/>
    <property type="match status" value="1"/>
</dbReference>
<dbReference type="PANTHER" id="PTHR12778:SF10">
    <property type="entry name" value="MAJOR FACILITATOR SUPERFAMILY DOMAIN-CONTAINING PROTEIN 3"/>
    <property type="match status" value="1"/>
</dbReference>